<proteinExistence type="predicted"/>
<evidence type="ECO:0000256" key="1">
    <source>
        <dbReference type="ARBA" id="ARBA00022801"/>
    </source>
</evidence>
<dbReference type="SUPFAM" id="SSF53474">
    <property type="entry name" value="alpha/beta-Hydrolases"/>
    <property type="match status" value="1"/>
</dbReference>
<dbReference type="Proteomes" id="UP000660861">
    <property type="component" value="Unassembled WGS sequence"/>
</dbReference>
<evidence type="ECO:0000313" key="4">
    <source>
        <dbReference type="Proteomes" id="UP000660861"/>
    </source>
</evidence>
<gene>
    <name evidence="3" type="ORF">H8709_10010</name>
</gene>
<protein>
    <submittedName>
        <fullName evidence="3">Alpha/beta hydrolase</fullName>
    </submittedName>
</protein>
<dbReference type="InterPro" id="IPR013094">
    <property type="entry name" value="AB_hydrolase_3"/>
</dbReference>
<dbReference type="PANTHER" id="PTHR48081:SF8">
    <property type="entry name" value="ALPHA_BETA HYDROLASE FOLD-3 DOMAIN-CONTAINING PROTEIN-RELATED"/>
    <property type="match status" value="1"/>
</dbReference>
<dbReference type="PANTHER" id="PTHR48081">
    <property type="entry name" value="AB HYDROLASE SUPERFAMILY PROTEIN C4A8.06C"/>
    <property type="match status" value="1"/>
</dbReference>
<dbReference type="Gene3D" id="3.40.50.1820">
    <property type="entry name" value="alpha/beta hydrolase"/>
    <property type="match status" value="1"/>
</dbReference>
<sequence>MAINKVMLAALKALSYPDINLKKNYKIARQVENLTHYHVLKPLYKSWDHKVMLDDHAIPVRIFSPEDDLDHPILLFFHGGGWVIGNIDSYNKVCANMARITGHTVVSVNYRLAPEHKFPCGLHDCYQVARELFLNEGLLCTRADQITLIGDSAGANLAAAVSLMARDRGEFFPQRQILIYPATYYDHSETSPFLSVHENGNDYLLTAKRICDYVELYQSSPDDRQNPYFAPLMAEDFSRQPRTLIITAEYDPLRDEGETYGQRLWENGNRVELHRIEDALHGFFSLPPAFPQVRQVYEYINRFLSEVPKK</sequence>
<dbReference type="GO" id="GO:0016787">
    <property type="term" value="F:hydrolase activity"/>
    <property type="evidence" value="ECO:0007669"/>
    <property type="project" value="UniProtKB-KW"/>
</dbReference>
<dbReference type="RefSeq" id="WP_262398248.1">
    <property type="nucleotide sequence ID" value="NZ_JACRTC010000007.1"/>
</dbReference>
<keyword evidence="4" id="KW-1185">Reference proteome</keyword>
<keyword evidence="1 3" id="KW-0378">Hydrolase</keyword>
<comment type="caution">
    <text evidence="3">The sequence shown here is derived from an EMBL/GenBank/DDBJ whole genome shotgun (WGS) entry which is preliminary data.</text>
</comment>
<dbReference type="InterPro" id="IPR029058">
    <property type="entry name" value="AB_hydrolase_fold"/>
</dbReference>
<reference evidence="3" key="1">
    <citation type="submission" date="2020-08" db="EMBL/GenBank/DDBJ databases">
        <title>Genome public.</title>
        <authorList>
            <person name="Liu C."/>
            <person name="Sun Q."/>
        </authorList>
    </citation>
    <scope>NUCLEOTIDE SEQUENCE</scope>
    <source>
        <strain evidence="3">NSJ-54</strain>
    </source>
</reference>
<evidence type="ECO:0000313" key="3">
    <source>
        <dbReference type="EMBL" id="MBC8571157.1"/>
    </source>
</evidence>
<organism evidence="3 4">
    <name type="scientific">Zongyangia hominis</name>
    <dbReference type="NCBI Taxonomy" id="2763677"/>
    <lineage>
        <taxon>Bacteria</taxon>
        <taxon>Bacillati</taxon>
        <taxon>Bacillota</taxon>
        <taxon>Clostridia</taxon>
        <taxon>Eubacteriales</taxon>
        <taxon>Oscillospiraceae</taxon>
        <taxon>Zongyangia</taxon>
    </lineage>
</organism>
<feature type="domain" description="Alpha/beta hydrolase fold-3" evidence="2">
    <location>
        <begin position="74"/>
        <end position="284"/>
    </location>
</feature>
<dbReference type="Pfam" id="PF07859">
    <property type="entry name" value="Abhydrolase_3"/>
    <property type="match status" value="1"/>
</dbReference>
<dbReference type="EMBL" id="JACRTC010000007">
    <property type="protein sequence ID" value="MBC8571157.1"/>
    <property type="molecule type" value="Genomic_DNA"/>
</dbReference>
<evidence type="ECO:0000259" key="2">
    <source>
        <dbReference type="Pfam" id="PF07859"/>
    </source>
</evidence>
<accession>A0A926ICF2</accession>
<name>A0A926ICF2_9FIRM</name>
<dbReference type="InterPro" id="IPR050300">
    <property type="entry name" value="GDXG_lipolytic_enzyme"/>
</dbReference>
<dbReference type="AlphaFoldDB" id="A0A926ICF2"/>